<proteinExistence type="predicted"/>
<protein>
    <recommendedName>
        <fullName evidence="3">CopG family transcriptional regulator</fullName>
    </recommendedName>
</protein>
<evidence type="ECO:0000313" key="1">
    <source>
        <dbReference type="EMBL" id="ORW11093.1"/>
    </source>
</evidence>
<dbReference type="EMBL" id="LQPE01000010">
    <property type="protein sequence ID" value="ORW11093.1"/>
    <property type="molecule type" value="Genomic_DNA"/>
</dbReference>
<keyword evidence="2" id="KW-1185">Reference proteome</keyword>
<name>A0A1X1YJ95_9MYCO</name>
<evidence type="ECO:0000313" key="2">
    <source>
        <dbReference type="Proteomes" id="UP000193487"/>
    </source>
</evidence>
<evidence type="ECO:0008006" key="3">
    <source>
        <dbReference type="Google" id="ProtNLM"/>
    </source>
</evidence>
<organism evidence="1 2">
    <name type="scientific">Mycobacterium kyorinense</name>
    <dbReference type="NCBI Taxonomy" id="487514"/>
    <lineage>
        <taxon>Bacteria</taxon>
        <taxon>Bacillati</taxon>
        <taxon>Actinomycetota</taxon>
        <taxon>Actinomycetes</taxon>
        <taxon>Mycobacteriales</taxon>
        <taxon>Mycobacteriaceae</taxon>
        <taxon>Mycobacterium</taxon>
    </lineage>
</organism>
<dbReference type="OrthoDB" id="4742090at2"/>
<dbReference type="RefSeq" id="WP_045374725.1">
    <property type="nucleotide sequence ID" value="NZ_BBKA01000017.1"/>
</dbReference>
<accession>A0A1X1YJ95</accession>
<dbReference type="AlphaFoldDB" id="A0A1X1YJ95"/>
<dbReference type="Proteomes" id="UP000193487">
    <property type="component" value="Unassembled WGS sequence"/>
</dbReference>
<comment type="caution">
    <text evidence="1">The sequence shown here is derived from an EMBL/GenBank/DDBJ whole genome shotgun (WGS) entry which is preliminary data.</text>
</comment>
<reference evidence="1 2" key="1">
    <citation type="submission" date="2016-01" db="EMBL/GenBank/DDBJ databases">
        <title>The new phylogeny of the genus Mycobacterium.</title>
        <authorList>
            <person name="Tarcisio F."/>
            <person name="Conor M."/>
            <person name="Antonella G."/>
            <person name="Elisabetta G."/>
            <person name="Giulia F.S."/>
            <person name="Sara T."/>
            <person name="Anna F."/>
            <person name="Clotilde B."/>
            <person name="Roberto B."/>
            <person name="Veronica D.S."/>
            <person name="Fabio R."/>
            <person name="Monica P."/>
            <person name="Olivier J."/>
            <person name="Enrico T."/>
            <person name="Nicola S."/>
        </authorList>
    </citation>
    <scope>NUCLEOTIDE SEQUENCE [LARGE SCALE GENOMIC DNA]</scope>
    <source>
        <strain evidence="1 2">DSM 45166</strain>
    </source>
</reference>
<gene>
    <name evidence="1" type="ORF">AWC14_19470</name>
</gene>
<sequence length="62" mass="7291">MPEPAAGDDQVQISFRVPYELKMRFEQAVLYRSVRERRKVTATAALIEQVEAFIEHEERQRA</sequence>